<dbReference type="RefSeq" id="WP_119661357.1">
    <property type="nucleotide sequence ID" value="NZ_QUAL01000175.1"/>
</dbReference>
<accession>A0A418KMV0</accession>
<evidence type="ECO:0008006" key="4">
    <source>
        <dbReference type="Google" id="ProtNLM"/>
    </source>
</evidence>
<evidence type="ECO:0000256" key="1">
    <source>
        <dbReference type="SAM" id="SignalP"/>
    </source>
</evidence>
<dbReference type="Proteomes" id="UP000284057">
    <property type="component" value="Unassembled WGS sequence"/>
</dbReference>
<keyword evidence="1" id="KW-0732">Signal</keyword>
<keyword evidence="3" id="KW-1185">Reference proteome</keyword>
<evidence type="ECO:0000313" key="2">
    <source>
        <dbReference type="EMBL" id="RIQ20233.1"/>
    </source>
</evidence>
<dbReference type="EMBL" id="QUAL01000175">
    <property type="protein sequence ID" value="RIQ20233.1"/>
    <property type="molecule type" value="Genomic_DNA"/>
</dbReference>
<dbReference type="PROSITE" id="PS51257">
    <property type="entry name" value="PROKAR_LIPOPROTEIN"/>
    <property type="match status" value="1"/>
</dbReference>
<comment type="caution">
    <text evidence="2">The sequence shown here is derived from an EMBL/GenBank/DDBJ whole genome shotgun (WGS) entry which is preliminary data.</text>
</comment>
<name>A0A418KMV0_9ACTN</name>
<organism evidence="2 3">
    <name type="scientific">Jiangella rhizosphaerae</name>
    <dbReference type="NCBI Taxonomy" id="2293569"/>
    <lineage>
        <taxon>Bacteria</taxon>
        <taxon>Bacillati</taxon>
        <taxon>Actinomycetota</taxon>
        <taxon>Actinomycetes</taxon>
        <taxon>Jiangellales</taxon>
        <taxon>Jiangellaceae</taxon>
        <taxon>Jiangella</taxon>
    </lineage>
</organism>
<dbReference type="OrthoDB" id="9151379at2"/>
<dbReference type="AlphaFoldDB" id="A0A418KMV0"/>
<sequence length="384" mass="40055">MPRPAATMVAALLAGVALAGCGASHDSGDAATRRVDTGTPSFSDPATVTNPLFPLAPGSQTIQLGQEEGEPLRVEVTTLPRTRTITWAGRRIEAVVSQYVAYRAGRIVEVAYDYYAQDDDGGVWYLGEDVDNYEDGVVVDHDGSWLAGRDGPGGLIMPADPRQGDVYRPENIPDLVFEEVTVQDDDVTADGPRGPVHGAIATEERLMEGTVEHKVFAPGYGEFRAEAADELVQVALAVPTDAVAGPVPAVLTQLADGAARVFDDAGAGGVAVRGHVDAMTAAWRDRPDETAPAALAAALEDALDRLSDAAGSGDTAGVRQAAVDTTTAVLDLTLAYRPPAEVDAARLDVVARQLAIDTAAADLPGQRSDAALVAVLRDRGALTR</sequence>
<evidence type="ECO:0000313" key="3">
    <source>
        <dbReference type="Proteomes" id="UP000284057"/>
    </source>
</evidence>
<gene>
    <name evidence="2" type="ORF">DY240_18695</name>
</gene>
<reference evidence="2 3" key="1">
    <citation type="submission" date="2018-09" db="EMBL/GenBank/DDBJ databases">
        <title>Isolation, diversity and antifungal activity of actinobacteria from wheat.</title>
        <authorList>
            <person name="Han C."/>
        </authorList>
    </citation>
    <scope>NUCLEOTIDE SEQUENCE [LARGE SCALE GENOMIC DNA]</scope>
    <source>
        <strain evidence="2 3">NEAU-YY265</strain>
    </source>
</reference>
<feature type="chain" id="PRO_5039431605" description="Lipoprotein" evidence="1">
    <location>
        <begin position="20"/>
        <end position="384"/>
    </location>
</feature>
<protein>
    <recommendedName>
        <fullName evidence="4">Lipoprotein</fullName>
    </recommendedName>
</protein>
<proteinExistence type="predicted"/>
<feature type="signal peptide" evidence="1">
    <location>
        <begin position="1"/>
        <end position="19"/>
    </location>
</feature>